<dbReference type="PANTHER" id="PTHR19871">
    <property type="entry name" value="BETA TRANSDUCIN-RELATED PROTEIN"/>
    <property type="match status" value="1"/>
</dbReference>
<evidence type="ECO:0000259" key="6">
    <source>
        <dbReference type="Pfam" id="PF25469"/>
    </source>
</evidence>
<dbReference type="InterPro" id="IPR027417">
    <property type="entry name" value="P-loop_NTPase"/>
</dbReference>
<gene>
    <name evidence="7" type="ORF">OFUS_LOCUS21189</name>
</gene>
<dbReference type="Gene3D" id="1.25.40.370">
    <property type="match status" value="1"/>
</dbReference>
<dbReference type="Pfam" id="PF00400">
    <property type="entry name" value="WD40"/>
    <property type="match status" value="1"/>
</dbReference>
<dbReference type="Pfam" id="PF25469">
    <property type="entry name" value="WHD_NWD1"/>
    <property type="match status" value="1"/>
</dbReference>
<feature type="region of interest" description="Disordered" evidence="3">
    <location>
        <begin position="91"/>
        <end position="138"/>
    </location>
</feature>
<dbReference type="SUPFAM" id="SSF52540">
    <property type="entry name" value="P-loop containing nucleoside triphosphate hydrolases"/>
    <property type="match status" value="1"/>
</dbReference>
<keyword evidence="8" id="KW-1185">Reference proteome</keyword>
<dbReference type="OrthoDB" id="2325716at2759"/>
<protein>
    <submittedName>
        <fullName evidence="7">Uncharacterized protein</fullName>
    </submittedName>
</protein>
<evidence type="ECO:0000259" key="5">
    <source>
        <dbReference type="Pfam" id="PF13271"/>
    </source>
</evidence>
<accession>A0A8J1TXK6</accession>
<evidence type="ECO:0000256" key="2">
    <source>
        <dbReference type="ARBA" id="ARBA00022737"/>
    </source>
</evidence>
<dbReference type="SUPFAM" id="SSF50998">
    <property type="entry name" value="Quinoprotein alcohol dehydrogenase-like"/>
    <property type="match status" value="1"/>
</dbReference>
<evidence type="ECO:0000256" key="1">
    <source>
        <dbReference type="ARBA" id="ARBA00022574"/>
    </source>
</evidence>
<feature type="domain" description="NACHT" evidence="4">
    <location>
        <begin position="545"/>
        <end position="712"/>
    </location>
</feature>
<evidence type="ECO:0000256" key="3">
    <source>
        <dbReference type="SAM" id="MobiDB-lite"/>
    </source>
</evidence>
<dbReference type="Proteomes" id="UP000749559">
    <property type="component" value="Unassembled WGS sequence"/>
</dbReference>
<reference evidence="7" key="1">
    <citation type="submission" date="2022-03" db="EMBL/GenBank/DDBJ databases">
        <authorList>
            <person name="Martin C."/>
        </authorList>
    </citation>
    <scope>NUCLEOTIDE SEQUENCE</scope>
</reference>
<organism evidence="7 8">
    <name type="scientific">Owenia fusiformis</name>
    <name type="common">Polychaete worm</name>
    <dbReference type="NCBI Taxonomy" id="6347"/>
    <lineage>
        <taxon>Eukaryota</taxon>
        <taxon>Metazoa</taxon>
        <taxon>Spiralia</taxon>
        <taxon>Lophotrochozoa</taxon>
        <taxon>Annelida</taxon>
        <taxon>Polychaeta</taxon>
        <taxon>Sedentaria</taxon>
        <taxon>Canalipalpata</taxon>
        <taxon>Sabellida</taxon>
        <taxon>Oweniida</taxon>
        <taxon>Oweniidae</taxon>
        <taxon>Owenia</taxon>
    </lineage>
</organism>
<evidence type="ECO:0000313" key="8">
    <source>
        <dbReference type="Proteomes" id="UP000749559"/>
    </source>
</evidence>
<sequence>MKGSAKKSKPSALPPLSAAVGMKGSQLRTGRTPPSGNTPFSDKGSLQTLSVQGHAGKGEGDSLHGTVKGGTNQTLAPVASTKGKLLTGSMASTTIQPTRTPPTRSPPTKTPPARLDKIQKKTKSKMSGGNNLSSKQKALPNIKSEEQKFDDLIEGCLDDIPARRTTIVRLFVSSTFSDMRAERNTLVKVAYPRLKNYCSDLGLDFQVVDMRWGVTDDATNDHGTEDLCLTEIANCQRLSVGPNFVSLLGNRYGYRPIPVELTVGEYEMLQGEARELNLEGLDMLSQWYRVDNNKVPAVYILQPIRTHLKYFGDHSDDAKRKEDSAKWWETFSTIQQIVRKSAKSLIEKGSLTEEDAHKYFMAVTEMEIAKGIHGVKDVSSQALCYVRSLKDWTDEDLTEPTMHRYMECIQENGKWIVDREVEKLRDNVSKIKLPAKLGKENYKLYDVPWKTGGIDVKHKEHDLYIEEFCNVFIQDITRLIDAAKYKVETLIPESEYYCGYDEIVHHLNFVKDKTESFCGQSDALDMARKFILNNPKRLPLVIFAESGVGKTSVMAQIMKDIPNWLKKPCTRVIKFLGTTPESTNLYDVIFGVCSQLADTYDVIMEPIGYETITKLLGYFPRFLRNVSHKTKEQIVIMLDSLDQLSPIDGAHSMTWLPIQLPSNVHLIVSTLPREHGILDTLKARLKGDASLLELKPLPLTTGQEIMTKYFKKKKRTITEEQKELLFSMFDKQPSPLFLKLLLDEAALWHSYTDIDTIPVVETAKAAIDKLFTKLEEKFGSLLVSRALGYITIGLDGVSEIEIDDALSCCDIVLNDVYQYHNPPIEGIVRIPPLLWTRIHHDLKEYLIERQSYGKTTVFWYHRQFIEVARERYTQGESLQVLHKDMSKIYMNDNGLQQTITLTKRNLTIENADRQITNQPTKVGNKRKLRALVYHLLQAGDIKTLKQCALFDLRFLMTKMLAFSLKSIIQDFEDAFQVEEDKEIKVVLDCLKNSQGLLKSTSQLPIQLLARLDHADGEDVSSLLAQSKSHCMTSPNMYLVPTHPCLRENTSGEKDEKLMLVSENASSCVIMLDNGHVITAGESQSVKLWDVTSGELIKETSEKYKIDSLYSVNTDTYLIGCGETDSVCFKIDDFSSDLELPHNIIACAPGRHDKTYIVSLNDDSCMNIHIINFKDNTTSKLFNITKQQTAALYESKFPFKAMLTDDERYLVFVRYIHGNDELKAIHKQANMKSMHVTSGTMIMHALNLASPKLEITPCYRNMTNIFMLGSVMEPLRGGEIMLGFDKYTLVWNIVKTTVDQIVIREEKAKSVSVGMFRQPREIQKKCEAWTQNIMVRSPGRDIVAIGSNEGHVAVYNLKTGHLLDNDKSMISHTSKITTVTISKTNKFIATASIDGAIKLWSPKDGTNCCTFSYNGYAVKMMFTPNEEDLLVMCINSKKLKTICHFKVHALV</sequence>
<dbReference type="InterPro" id="IPR001680">
    <property type="entry name" value="WD40_rpt"/>
</dbReference>
<evidence type="ECO:0000313" key="7">
    <source>
        <dbReference type="EMBL" id="CAH1796820.1"/>
    </source>
</evidence>
<feature type="domain" description="NWD1/2-like winged helix-turn-helix" evidence="6">
    <location>
        <begin position="762"/>
        <end position="874"/>
    </location>
</feature>
<dbReference type="PROSITE" id="PS50082">
    <property type="entry name" value="WD_REPEATS_2"/>
    <property type="match status" value="2"/>
</dbReference>
<dbReference type="PROSITE" id="PS50294">
    <property type="entry name" value="WD_REPEATS_REGION"/>
    <property type="match status" value="1"/>
</dbReference>
<dbReference type="Pfam" id="PF13271">
    <property type="entry name" value="DUF4062"/>
    <property type="match status" value="1"/>
</dbReference>
<dbReference type="Gene3D" id="2.130.10.10">
    <property type="entry name" value="YVTN repeat-like/Quinoprotein amine dehydrogenase"/>
    <property type="match status" value="2"/>
</dbReference>
<evidence type="ECO:0000259" key="4">
    <source>
        <dbReference type="Pfam" id="PF05729"/>
    </source>
</evidence>
<dbReference type="PANTHER" id="PTHR19871:SF14">
    <property type="entry name" value="DUF4062 DOMAIN-CONTAINING PROTEIN"/>
    <property type="match status" value="1"/>
</dbReference>
<dbReference type="InterPro" id="IPR015943">
    <property type="entry name" value="WD40/YVTN_repeat-like_dom_sf"/>
</dbReference>
<keyword evidence="2" id="KW-0677">Repeat</keyword>
<dbReference type="InterPro" id="IPR007111">
    <property type="entry name" value="NACHT_NTPase"/>
</dbReference>
<dbReference type="Pfam" id="PF05729">
    <property type="entry name" value="NACHT"/>
    <property type="match status" value="1"/>
</dbReference>
<feature type="compositionally biased region" description="Polar residues" evidence="3">
    <location>
        <begin position="125"/>
        <end position="136"/>
    </location>
</feature>
<dbReference type="Gene3D" id="3.40.50.300">
    <property type="entry name" value="P-loop containing nucleotide triphosphate hydrolases"/>
    <property type="match status" value="1"/>
</dbReference>
<dbReference type="SMART" id="SM00320">
    <property type="entry name" value="WD40"/>
    <property type="match status" value="2"/>
</dbReference>
<dbReference type="EMBL" id="CAIIXF020000010">
    <property type="protein sequence ID" value="CAH1796820.1"/>
    <property type="molecule type" value="Genomic_DNA"/>
</dbReference>
<comment type="caution">
    <text evidence="7">The sequence shown here is derived from an EMBL/GenBank/DDBJ whole genome shotgun (WGS) entry which is preliminary data.</text>
</comment>
<dbReference type="InterPro" id="IPR011047">
    <property type="entry name" value="Quinoprotein_ADH-like_sf"/>
</dbReference>
<feature type="region of interest" description="Disordered" evidence="3">
    <location>
        <begin position="1"/>
        <end position="77"/>
    </location>
</feature>
<feature type="domain" description="DUF4062" evidence="5">
    <location>
        <begin position="169"/>
        <end position="255"/>
    </location>
</feature>
<dbReference type="InterPro" id="IPR052752">
    <property type="entry name" value="NACHT-WD_repeat"/>
</dbReference>
<dbReference type="InterPro" id="IPR025139">
    <property type="entry name" value="DUF4062"/>
</dbReference>
<keyword evidence="1" id="KW-0853">WD repeat</keyword>
<feature type="compositionally biased region" description="Polar residues" evidence="3">
    <location>
        <begin position="26"/>
        <end position="51"/>
    </location>
</feature>
<name>A0A8J1TXK6_OWEFU</name>
<feature type="compositionally biased region" description="Pro residues" evidence="3">
    <location>
        <begin position="99"/>
        <end position="110"/>
    </location>
</feature>
<proteinExistence type="predicted"/>
<dbReference type="InterPro" id="IPR057588">
    <property type="entry name" value="NWD1/2-like_WH"/>
</dbReference>